<dbReference type="Proteomes" id="UP000076761">
    <property type="component" value="Unassembled WGS sequence"/>
</dbReference>
<name>A0A165P384_9AGAM</name>
<dbReference type="EMBL" id="KV425620">
    <property type="protein sequence ID" value="KZT20458.1"/>
    <property type="molecule type" value="Genomic_DNA"/>
</dbReference>
<organism evidence="1 2">
    <name type="scientific">Neolentinus lepideus HHB14362 ss-1</name>
    <dbReference type="NCBI Taxonomy" id="1314782"/>
    <lineage>
        <taxon>Eukaryota</taxon>
        <taxon>Fungi</taxon>
        <taxon>Dikarya</taxon>
        <taxon>Basidiomycota</taxon>
        <taxon>Agaricomycotina</taxon>
        <taxon>Agaricomycetes</taxon>
        <taxon>Gloeophyllales</taxon>
        <taxon>Gloeophyllaceae</taxon>
        <taxon>Neolentinus</taxon>
    </lineage>
</organism>
<accession>A0A165P384</accession>
<dbReference type="OrthoDB" id="2830306at2759"/>
<evidence type="ECO:0008006" key="3">
    <source>
        <dbReference type="Google" id="ProtNLM"/>
    </source>
</evidence>
<gene>
    <name evidence="1" type="ORF">NEOLEDRAFT_1029458</name>
</gene>
<dbReference type="InParanoid" id="A0A165P384"/>
<evidence type="ECO:0000313" key="2">
    <source>
        <dbReference type="Proteomes" id="UP000076761"/>
    </source>
</evidence>
<protein>
    <recommendedName>
        <fullName evidence="3">Endonuclease/exonuclease/phosphatase domain-containing protein</fullName>
    </recommendedName>
</protein>
<feature type="non-terminal residue" evidence="1">
    <location>
        <position position="211"/>
    </location>
</feature>
<keyword evidence="2" id="KW-1185">Reference proteome</keyword>
<sequence>MFMALPPGIPTLSHKRWKKEYRPDNVFLSTSLQKQLLSCATNRSLTPTGADHYPILTVLDFSLGTAMSPEFRNFRNVDWDEFRKELRRQLEPLGVPRRIRNQDDFDAQAYGLHSALAKTVELTVPRIKLSQHMKRWWTVELTARRKELRVLGNEAHKYRYVPDHPSHHIFRQAEQNYQDAIRKQKYKHWEEWMTHVSGKDIWTANKFISGP</sequence>
<evidence type="ECO:0000313" key="1">
    <source>
        <dbReference type="EMBL" id="KZT20458.1"/>
    </source>
</evidence>
<dbReference type="AlphaFoldDB" id="A0A165P384"/>
<dbReference type="STRING" id="1314782.A0A165P384"/>
<proteinExistence type="predicted"/>
<reference evidence="1 2" key="1">
    <citation type="journal article" date="2016" name="Mol. Biol. Evol.">
        <title>Comparative Genomics of Early-Diverging Mushroom-Forming Fungi Provides Insights into the Origins of Lignocellulose Decay Capabilities.</title>
        <authorList>
            <person name="Nagy L.G."/>
            <person name="Riley R."/>
            <person name="Tritt A."/>
            <person name="Adam C."/>
            <person name="Daum C."/>
            <person name="Floudas D."/>
            <person name="Sun H."/>
            <person name="Yadav J.S."/>
            <person name="Pangilinan J."/>
            <person name="Larsson K.H."/>
            <person name="Matsuura K."/>
            <person name="Barry K."/>
            <person name="Labutti K."/>
            <person name="Kuo R."/>
            <person name="Ohm R.A."/>
            <person name="Bhattacharya S.S."/>
            <person name="Shirouzu T."/>
            <person name="Yoshinaga Y."/>
            <person name="Martin F.M."/>
            <person name="Grigoriev I.V."/>
            <person name="Hibbett D.S."/>
        </authorList>
    </citation>
    <scope>NUCLEOTIDE SEQUENCE [LARGE SCALE GENOMIC DNA]</scope>
    <source>
        <strain evidence="1 2">HHB14362 ss-1</strain>
    </source>
</reference>